<dbReference type="AlphaFoldDB" id="A0A3Q8CG79"/>
<gene>
    <name evidence="1" type="ORF">BSQ50_04265</name>
</gene>
<dbReference type="InterPro" id="IPR010697">
    <property type="entry name" value="YspA"/>
</dbReference>
<dbReference type="KEGG" id="lng:BSQ50_04265"/>
<dbReference type="NCBIfam" id="NF010181">
    <property type="entry name" value="PRK13660.1"/>
    <property type="match status" value="1"/>
</dbReference>
<proteinExistence type="predicted"/>
<dbReference type="PIRSF" id="PIRSF021290">
    <property type="entry name" value="DUF1273"/>
    <property type="match status" value="1"/>
</dbReference>
<dbReference type="EMBL" id="CP018180">
    <property type="protein sequence ID" value="AUJ31844.1"/>
    <property type="molecule type" value="Genomic_DNA"/>
</dbReference>
<reference evidence="1 2" key="1">
    <citation type="submission" date="2016-11" db="EMBL/GenBank/DDBJ databases">
        <title>Interaction between Lactobacillus species and yeast in water kefir.</title>
        <authorList>
            <person name="Behr J."/>
            <person name="Xu D."/>
            <person name="Vogel R.F."/>
        </authorList>
    </citation>
    <scope>NUCLEOTIDE SEQUENCE [LARGE SCALE GENOMIC DNA]</scope>
    <source>
        <strain evidence="1 2">TMW 1.1827</strain>
    </source>
</reference>
<dbReference type="Pfam" id="PF06908">
    <property type="entry name" value="YpsA"/>
    <property type="match status" value="1"/>
</dbReference>
<dbReference type="PANTHER" id="PTHR38440">
    <property type="entry name" value="UPF0398 PROTEIN YPSA"/>
    <property type="match status" value="1"/>
</dbReference>
<dbReference type="SUPFAM" id="SSF102405">
    <property type="entry name" value="MCP/YpsA-like"/>
    <property type="match status" value="1"/>
</dbReference>
<organism evidence="1 2">
    <name type="scientific">Liquorilactobacillus nagelii</name>
    <dbReference type="NCBI Taxonomy" id="82688"/>
    <lineage>
        <taxon>Bacteria</taxon>
        <taxon>Bacillati</taxon>
        <taxon>Bacillota</taxon>
        <taxon>Bacilli</taxon>
        <taxon>Lactobacillales</taxon>
        <taxon>Lactobacillaceae</taxon>
        <taxon>Liquorilactobacillus</taxon>
    </lineage>
</organism>
<protein>
    <submittedName>
        <fullName evidence="1">Uncharacterized protein</fullName>
    </submittedName>
</protein>
<dbReference type="PANTHER" id="PTHR38440:SF1">
    <property type="entry name" value="UPF0398 PROTEIN SPR0331"/>
    <property type="match status" value="1"/>
</dbReference>
<keyword evidence="2" id="KW-1185">Reference proteome</keyword>
<dbReference type="RefSeq" id="WP_148126507.1">
    <property type="nucleotide sequence ID" value="NZ_CP018180.1"/>
</dbReference>
<dbReference type="Gene3D" id="3.40.50.450">
    <property type="match status" value="1"/>
</dbReference>
<evidence type="ECO:0000313" key="1">
    <source>
        <dbReference type="EMBL" id="AUJ31844.1"/>
    </source>
</evidence>
<evidence type="ECO:0000313" key="2">
    <source>
        <dbReference type="Proteomes" id="UP000324497"/>
    </source>
</evidence>
<name>A0A3Q8CG79_9LACO</name>
<accession>A0A3Q8CG79</accession>
<dbReference type="Proteomes" id="UP000324497">
    <property type="component" value="Chromosome"/>
</dbReference>
<sequence length="187" mass="22212">MKLWLTGYRNYEMNIFQPTDRRIKILRELIKEQLQEKIYNGLEWLLIGGEPGIEQWGAEAGIALKKSEPSLKIALMLPYKEFGNRWKPERQDQLSQLKSQVDFVGEVSQQSYTSPQQLRNWQQFMLKHTDEALMIYDLQYPGKSQYAYQAIKRYQDSNDYNLDLLDMDWLEVSSQDYLTENAEKDLQ</sequence>